<comment type="similarity">
    <text evidence="1 6">Belongs to the MinC family.</text>
</comment>
<dbReference type="Pfam" id="PF22642">
    <property type="entry name" value="MinC_N_1"/>
    <property type="match status" value="1"/>
</dbReference>
<dbReference type="InterPro" id="IPR055219">
    <property type="entry name" value="MinC_N_1"/>
</dbReference>
<evidence type="ECO:0000313" key="10">
    <source>
        <dbReference type="Proteomes" id="UP000752012"/>
    </source>
</evidence>
<name>A0A969PM74_9BACI</name>
<evidence type="ECO:0000256" key="1">
    <source>
        <dbReference type="ARBA" id="ARBA00006291"/>
    </source>
</evidence>
<comment type="subunit">
    <text evidence="5 6">Interacts with MinD and FtsZ.</text>
</comment>
<dbReference type="InterPro" id="IPR016098">
    <property type="entry name" value="CAP/MinC_C"/>
</dbReference>
<evidence type="ECO:0000259" key="8">
    <source>
        <dbReference type="Pfam" id="PF22642"/>
    </source>
</evidence>
<evidence type="ECO:0000259" key="7">
    <source>
        <dbReference type="Pfam" id="PF03775"/>
    </source>
</evidence>
<organism evidence="9 10">
    <name type="scientific">Alkalicoccus luteus</name>
    <dbReference type="NCBI Taxonomy" id="1237094"/>
    <lineage>
        <taxon>Bacteria</taxon>
        <taxon>Bacillati</taxon>
        <taxon>Bacillota</taxon>
        <taxon>Bacilli</taxon>
        <taxon>Bacillales</taxon>
        <taxon>Bacillaceae</taxon>
        <taxon>Alkalicoccus</taxon>
    </lineage>
</organism>
<dbReference type="InterPro" id="IPR005526">
    <property type="entry name" value="Septum_form_inhib_MinC_C"/>
</dbReference>
<dbReference type="Proteomes" id="UP000752012">
    <property type="component" value="Unassembled WGS sequence"/>
</dbReference>
<dbReference type="EMBL" id="JAATHJ010000004">
    <property type="protein sequence ID" value="NJP36762.1"/>
    <property type="molecule type" value="Genomic_DNA"/>
</dbReference>
<sequence>MAQVRSYVTLKGTKQGLQLLLDDESPFRTLLEQMEKQLNDQKGKLISAKDERLQVMVDAGRRYLNEHDRKELKELLETTFPLDVTEIRSDVVSRKEADALVRKKQMVRMARVIRSGQVLELEGDVILIGDINPGAVLKTTGSIYVLGSLKGVAHAGTDGDVRAVISASFMDPSQLRIAHVVRQPPENEEWRGMFECAYVNDEGSLELERAQKLGVLRPELAGEE</sequence>
<dbReference type="InterPro" id="IPR036145">
    <property type="entry name" value="MinC_C_sf"/>
</dbReference>
<dbReference type="InterPro" id="IPR013033">
    <property type="entry name" value="MinC"/>
</dbReference>
<keyword evidence="2 6" id="KW-0132">Cell division</keyword>
<dbReference type="GO" id="GO:1901891">
    <property type="term" value="P:regulation of cell septum assembly"/>
    <property type="evidence" value="ECO:0007669"/>
    <property type="project" value="InterPro"/>
</dbReference>
<feature type="domain" description="Septum site-determining protein MinC N-terminal" evidence="8">
    <location>
        <begin position="8"/>
        <end position="86"/>
    </location>
</feature>
<feature type="domain" description="Septum formation inhibitor MinC C-terminal" evidence="7">
    <location>
        <begin position="110"/>
        <end position="203"/>
    </location>
</feature>
<dbReference type="GO" id="GO:0000902">
    <property type="term" value="P:cell morphogenesis"/>
    <property type="evidence" value="ECO:0007669"/>
    <property type="project" value="InterPro"/>
</dbReference>
<evidence type="ECO:0000256" key="3">
    <source>
        <dbReference type="ARBA" id="ARBA00023210"/>
    </source>
</evidence>
<protein>
    <recommendedName>
        <fullName evidence="6">Probable septum site-determining protein MinC</fullName>
    </recommendedName>
</protein>
<dbReference type="HAMAP" id="MF_00267">
    <property type="entry name" value="MinC"/>
    <property type="match status" value="1"/>
</dbReference>
<dbReference type="PANTHER" id="PTHR34108:SF1">
    <property type="entry name" value="SEPTUM SITE-DETERMINING PROTEIN MINC"/>
    <property type="match status" value="1"/>
</dbReference>
<comment type="caution">
    <text evidence="9">The sequence shown here is derived from an EMBL/GenBank/DDBJ whole genome shotgun (WGS) entry which is preliminary data.</text>
</comment>
<dbReference type="Pfam" id="PF03775">
    <property type="entry name" value="MinC_C"/>
    <property type="match status" value="1"/>
</dbReference>
<dbReference type="AlphaFoldDB" id="A0A969PM74"/>
<dbReference type="SUPFAM" id="SSF63848">
    <property type="entry name" value="Cell-division inhibitor MinC, C-terminal domain"/>
    <property type="match status" value="1"/>
</dbReference>
<evidence type="ECO:0000313" key="9">
    <source>
        <dbReference type="EMBL" id="NJP36762.1"/>
    </source>
</evidence>
<comment type="function">
    <text evidence="6">Cell division inhibitor that blocks the formation of polar Z ring septums. Rapidly oscillates between the poles of the cell to destabilize FtsZ filaments that have formed before they mature into polar Z rings. Prevents FtsZ polymerization.</text>
</comment>
<keyword evidence="10" id="KW-1185">Reference proteome</keyword>
<evidence type="ECO:0000256" key="6">
    <source>
        <dbReference type="HAMAP-Rule" id="MF_00267"/>
    </source>
</evidence>
<dbReference type="Gene3D" id="3.30.160.540">
    <property type="match status" value="1"/>
</dbReference>
<dbReference type="PANTHER" id="PTHR34108">
    <property type="entry name" value="SEPTUM SITE-DETERMINING PROTEIN MINC"/>
    <property type="match status" value="1"/>
</dbReference>
<gene>
    <name evidence="6 9" type="primary">minC</name>
    <name evidence="9" type="ORF">HCN83_04095</name>
</gene>
<keyword evidence="3 6" id="KW-0717">Septation</keyword>
<evidence type="ECO:0000256" key="5">
    <source>
        <dbReference type="ARBA" id="ARBA00046874"/>
    </source>
</evidence>
<accession>A0A969PM74</accession>
<reference evidence="9 10" key="1">
    <citation type="submission" date="2020-03" db="EMBL/GenBank/DDBJ databases">
        <title>Assessment of the enzymatic potential of alkaline-tolerant lipase obtained from Bacillus luteus H11 (technogenic soil) for the bioremediation of saline soils contaminated with petroleum substances.</title>
        <authorList>
            <person name="Kalwasinska A."/>
        </authorList>
    </citation>
    <scope>NUCLEOTIDE SEQUENCE [LARGE SCALE GENOMIC DNA]</scope>
    <source>
        <strain evidence="9 10">H11</strain>
    </source>
</reference>
<dbReference type="Gene3D" id="2.160.20.70">
    <property type="match status" value="1"/>
</dbReference>
<evidence type="ECO:0000256" key="2">
    <source>
        <dbReference type="ARBA" id="ARBA00022618"/>
    </source>
</evidence>
<dbReference type="GO" id="GO:0000917">
    <property type="term" value="P:division septum assembly"/>
    <property type="evidence" value="ECO:0007669"/>
    <property type="project" value="UniProtKB-KW"/>
</dbReference>
<keyword evidence="4 6" id="KW-0131">Cell cycle</keyword>
<dbReference type="RefSeq" id="WP_168005054.1">
    <property type="nucleotide sequence ID" value="NZ_JAATHJ010000004.1"/>
</dbReference>
<evidence type="ECO:0000256" key="4">
    <source>
        <dbReference type="ARBA" id="ARBA00023306"/>
    </source>
</evidence>
<proteinExistence type="inferred from homology"/>